<evidence type="ECO:0000256" key="1">
    <source>
        <dbReference type="SAM" id="Phobius"/>
    </source>
</evidence>
<feature type="transmembrane region" description="Helical" evidence="1">
    <location>
        <begin position="84"/>
        <end position="105"/>
    </location>
</feature>
<reference evidence="2" key="1">
    <citation type="submission" date="2019-10" db="EMBL/GenBank/DDBJ databases">
        <authorList>
            <consortium name="DOE Joint Genome Institute"/>
            <person name="Kuo A."/>
            <person name="Miyauchi S."/>
            <person name="Kiss E."/>
            <person name="Drula E."/>
            <person name="Kohler A."/>
            <person name="Sanchez-Garcia M."/>
            <person name="Andreopoulos B."/>
            <person name="Barry K.W."/>
            <person name="Bonito G."/>
            <person name="Buee M."/>
            <person name="Carver A."/>
            <person name="Chen C."/>
            <person name="Cichocki N."/>
            <person name="Clum A."/>
            <person name="Culley D."/>
            <person name="Crous P.W."/>
            <person name="Fauchery L."/>
            <person name="Girlanda M."/>
            <person name="Hayes R."/>
            <person name="Keri Z."/>
            <person name="LaButti K."/>
            <person name="Lipzen A."/>
            <person name="Lombard V."/>
            <person name="Magnuson J."/>
            <person name="Maillard F."/>
            <person name="Morin E."/>
            <person name="Murat C."/>
            <person name="Nolan M."/>
            <person name="Ohm R."/>
            <person name="Pangilinan J."/>
            <person name="Pereira M."/>
            <person name="Perotto S."/>
            <person name="Peter M."/>
            <person name="Riley R."/>
            <person name="Sitrit Y."/>
            <person name="Stielow B."/>
            <person name="Szollosi G."/>
            <person name="Zifcakova L."/>
            <person name="Stursova M."/>
            <person name="Spatafora J.W."/>
            <person name="Tedersoo L."/>
            <person name="Vaario L.-M."/>
            <person name="Yamada A."/>
            <person name="Yan M."/>
            <person name="Wang P."/>
            <person name="Xu J."/>
            <person name="Bruns T."/>
            <person name="Baldrian P."/>
            <person name="Vilgalys R."/>
            <person name="Henrissat B."/>
            <person name="Grigoriev I.V."/>
            <person name="Hibbett D."/>
            <person name="Nagy L.G."/>
            <person name="Martin F.M."/>
        </authorList>
    </citation>
    <scope>NUCLEOTIDE SEQUENCE</scope>
    <source>
        <strain evidence="2">Prilba</strain>
    </source>
</reference>
<feature type="transmembrane region" description="Helical" evidence="1">
    <location>
        <begin position="161"/>
        <end position="182"/>
    </location>
</feature>
<organism evidence="2 3">
    <name type="scientific">Russula ochroleuca</name>
    <dbReference type="NCBI Taxonomy" id="152965"/>
    <lineage>
        <taxon>Eukaryota</taxon>
        <taxon>Fungi</taxon>
        <taxon>Dikarya</taxon>
        <taxon>Basidiomycota</taxon>
        <taxon>Agaricomycotina</taxon>
        <taxon>Agaricomycetes</taxon>
        <taxon>Russulales</taxon>
        <taxon>Russulaceae</taxon>
        <taxon>Russula</taxon>
    </lineage>
</organism>
<keyword evidence="1" id="KW-1133">Transmembrane helix</keyword>
<gene>
    <name evidence="2" type="ORF">DFH94DRAFT_26034</name>
</gene>
<dbReference type="AlphaFoldDB" id="A0A9P5TF44"/>
<name>A0A9P5TF44_9AGAM</name>
<protein>
    <submittedName>
        <fullName evidence="2">Uncharacterized protein</fullName>
    </submittedName>
</protein>
<feature type="transmembrane region" description="Helical" evidence="1">
    <location>
        <begin position="228"/>
        <end position="248"/>
    </location>
</feature>
<feature type="transmembrane region" description="Helical" evidence="1">
    <location>
        <begin position="203"/>
        <end position="222"/>
    </location>
</feature>
<evidence type="ECO:0000313" key="2">
    <source>
        <dbReference type="EMBL" id="KAF8487402.1"/>
    </source>
</evidence>
<comment type="caution">
    <text evidence="2">The sequence shown here is derived from an EMBL/GenBank/DDBJ whole genome shotgun (WGS) entry which is preliminary data.</text>
</comment>
<accession>A0A9P5TF44</accession>
<feature type="transmembrane region" description="Helical" evidence="1">
    <location>
        <begin position="117"/>
        <end position="141"/>
    </location>
</feature>
<dbReference type="EMBL" id="WHVB01000001">
    <property type="protein sequence ID" value="KAF8487402.1"/>
    <property type="molecule type" value="Genomic_DNA"/>
</dbReference>
<reference evidence="2" key="2">
    <citation type="journal article" date="2020" name="Nat. Commun.">
        <title>Large-scale genome sequencing of mycorrhizal fungi provides insights into the early evolution of symbiotic traits.</title>
        <authorList>
            <person name="Miyauchi S."/>
            <person name="Kiss E."/>
            <person name="Kuo A."/>
            <person name="Drula E."/>
            <person name="Kohler A."/>
            <person name="Sanchez-Garcia M."/>
            <person name="Morin E."/>
            <person name="Andreopoulos B."/>
            <person name="Barry K.W."/>
            <person name="Bonito G."/>
            <person name="Buee M."/>
            <person name="Carver A."/>
            <person name="Chen C."/>
            <person name="Cichocki N."/>
            <person name="Clum A."/>
            <person name="Culley D."/>
            <person name="Crous P.W."/>
            <person name="Fauchery L."/>
            <person name="Girlanda M."/>
            <person name="Hayes R.D."/>
            <person name="Keri Z."/>
            <person name="LaButti K."/>
            <person name="Lipzen A."/>
            <person name="Lombard V."/>
            <person name="Magnuson J."/>
            <person name="Maillard F."/>
            <person name="Murat C."/>
            <person name="Nolan M."/>
            <person name="Ohm R.A."/>
            <person name="Pangilinan J."/>
            <person name="Pereira M.F."/>
            <person name="Perotto S."/>
            <person name="Peter M."/>
            <person name="Pfister S."/>
            <person name="Riley R."/>
            <person name="Sitrit Y."/>
            <person name="Stielow J.B."/>
            <person name="Szollosi G."/>
            <person name="Zifcakova L."/>
            <person name="Stursova M."/>
            <person name="Spatafora J.W."/>
            <person name="Tedersoo L."/>
            <person name="Vaario L.M."/>
            <person name="Yamada A."/>
            <person name="Yan M."/>
            <person name="Wang P."/>
            <person name="Xu J."/>
            <person name="Bruns T."/>
            <person name="Baldrian P."/>
            <person name="Vilgalys R."/>
            <person name="Dunand C."/>
            <person name="Henrissat B."/>
            <person name="Grigoriev I.V."/>
            <person name="Hibbett D."/>
            <person name="Nagy L.G."/>
            <person name="Martin F.M."/>
        </authorList>
    </citation>
    <scope>NUCLEOTIDE SEQUENCE</scope>
    <source>
        <strain evidence="2">Prilba</strain>
    </source>
</reference>
<keyword evidence="1" id="KW-0812">Transmembrane</keyword>
<sequence length="259" mass="29284">MVNYNDPATVAKDSEAVVKLWHLMDGVYIWEFLTTLDYEWDVIRGHRPYRWTIWVYSLARVNTLLSVIFNIIGFDVTSEINCQVWVTFFAIFSSLAFISATLLIVLRVIAVWNKAKIIFVIAMAIWLTEISSFLLGTIRLRAKWSPEANTCIMGNFDSTKYSSITSFSSDLALLLIMLIGLLRLRREGGGAFALGRTLWKQGLIWLLLATIAEVPPVVLLILNLNLPLVIITQSPGMIIVTIAATRLYRSLTNIYSSNM</sequence>
<evidence type="ECO:0000313" key="3">
    <source>
        <dbReference type="Proteomes" id="UP000759537"/>
    </source>
</evidence>
<dbReference type="Proteomes" id="UP000759537">
    <property type="component" value="Unassembled WGS sequence"/>
</dbReference>
<feature type="transmembrane region" description="Helical" evidence="1">
    <location>
        <begin position="53"/>
        <end position="72"/>
    </location>
</feature>
<dbReference type="OrthoDB" id="3197626at2759"/>
<proteinExistence type="predicted"/>
<keyword evidence="3" id="KW-1185">Reference proteome</keyword>
<keyword evidence="1" id="KW-0472">Membrane</keyword>